<reference evidence="11 12" key="1">
    <citation type="submission" date="2019-06" db="EMBL/GenBank/DDBJ databases">
        <title>The draft genome of Rhizobium smilacinae PTYR-5.</title>
        <authorList>
            <person name="Liu L."/>
            <person name="Li L."/>
            <person name="Zhang X."/>
        </authorList>
    </citation>
    <scope>NUCLEOTIDE SEQUENCE [LARGE SCALE GENOMIC DNA]</scope>
    <source>
        <strain evidence="11 12">PTYR-5</strain>
    </source>
</reference>
<dbReference type="SMART" id="SM00382">
    <property type="entry name" value="AAA"/>
    <property type="match status" value="2"/>
</dbReference>
<evidence type="ECO:0000256" key="5">
    <source>
        <dbReference type="ARBA" id="ARBA00022737"/>
    </source>
</evidence>
<dbReference type="InterPro" id="IPR003593">
    <property type="entry name" value="AAA+_ATPase"/>
</dbReference>
<dbReference type="PANTHER" id="PTHR43790">
    <property type="entry name" value="CARBOHYDRATE TRANSPORT ATP-BINDING PROTEIN MG119-RELATED"/>
    <property type="match status" value="1"/>
</dbReference>
<dbReference type="EMBL" id="VDMN01000005">
    <property type="protein sequence ID" value="TNM61777.1"/>
    <property type="molecule type" value="Genomic_DNA"/>
</dbReference>
<keyword evidence="6" id="KW-0547">Nucleotide-binding</keyword>
<dbReference type="PROSITE" id="PS00211">
    <property type="entry name" value="ABC_TRANSPORTER_1"/>
    <property type="match status" value="1"/>
</dbReference>
<keyword evidence="3" id="KW-1003">Cell membrane</keyword>
<dbReference type="RefSeq" id="WP_139678224.1">
    <property type="nucleotide sequence ID" value="NZ_VDMN01000005.1"/>
</dbReference>
<keyword evidence="9" id="KW-0472">Membrane</keyword>
<sequence length="517" mass="56158">MSATSNTQQASGRFLELRNIQKWFGGVHALRGIDLTLDLGQAYHLLGENGCGKSTVIKIMSGAITPSAGEIILEGEIHSAMTPIQSLSAGIETVYQDLSLLPNLTVAENVALNEQLVSGQGRLGRFFDRKRLKETAEKALTTVGLPNNGTFLNTIVSDLPLAARQLVAIARAIATRAKLVIMDEPTTSLTRREVDNLIRVVDRLRQENVAVLFVTHKLDECYRIGGNAVVFRDGQCVAQGPIENYTKTQIAELMTGRTIDSARYRTATPMDGELFSVRGLSATGFEQLDFSLRKGEIVGITGLADSGRNELAMAITGVAPARSGKITLDGRHVVIRRPADAIDHGIGYVPEDRLAEGLFLDKSILENEIALILTRLSNRFGVIDKKAGRETAARLSEEMRLNTKDLDLPVGSLSGGNQQRVLIGRWLSIEPKLLVLHGPTVGVDVGSKDTIYRAIQALAERGIGLIIVSDDLPELLQNADRILVMNGGQVVAEFEAEKATEDQLYQAMLTSKLETTQ</sequence>
<protein>
    <submittedName>
        <fullName evidence="11">Sugar ABC transporter ATP-binding protein</fullName>
    </submittedName>
</protein>
<comment type="caution">
    <text evidence="11">The sequence shown here is derived from an EMBL/GenBank/DDBJ whole genome shotgun (WGS) entry which is preliminary data.</text>
</comment>
<comment type="similarity">
    <text evidence="1">Belongs to the ABC transporter superfamily.</text>
</comment>
<dbReference type="InterPro" id="IPR050107">
    <property type="entry name" value="ABC_carbohydrate_import_ATPase"/>
</dbReference>
<dbReference type="InterPro" id="IPR027417">
    <property type="entry name" value="P-loop_NTPase"/>
</dbReference>
<dbReference type="CDD" id="cd03215">
    <property type="entry name" value="ABC_Carb_Monos_II"/>
    <property type="match status" value="1"/>
</dbReference>
<name>A0A5C4XE37_9HYPH</name>
<evidence type="ECO:0000256" key="7">
    <source>
        <dbReference type="ARBA" id="ARBA00022840"/>
    </source>
</evidence>
<organism evidence="11 12">
    <name type="scientific">Aliirhizobium smilacinae</name>
    <dbReference type="NCBI Taxonomy" id="1395944"/>
    <lineage>
        <taxon>Bacteria</taxon>
        <taxon>Pseudomonadati</taxon>
        <taxon>Pseudomonadota</taxon>
        <taxon>Alphaproteobacteria</taxon>
        <taxon>Hyphomicrobiales</taxon>
        <taxon>Rhizobiaceae</taxon>
        <taxon>Aliirhizobium</taxon>
    </lineage>
</organism>
<evidence type="ECO:0000259" key="10">
    <source>
        <dbReference type="PROSITE" id="PS50893"/>
    </source>
</evidence>
<evidence type="ECO:0000313" key="12">
    <source>
        <dbReference type="Proteomes" id="UP000311605"/>
    </source>
</evidence>
<feature type="domain" description="ABC transporter" evidence="10">
    <location>
        <begin position="256"/>
        <end position="512"/>
    </location>
</feature>
<accession>A0A5C4XE37</accession>
<evidence type="ECO:0000256" key="3">
    <source>
        <dbReference type="ARBA" id="ARBA00022475"/>
    </source>
</evidence>
<dbReference type="InterPro" id="IPR003439">
    <property type="entry name" value="ABC_transporter-like_ATP-bd"/>
</dbReference>
<keyword evidence="5" id="KW-0677">Repeat</keyword>
<dbReference type="GO" id="GO:0005524">
    <property type="term" value="F:ATP binding"/>
    <property type="evidence" value="ECO:0007669"/>
    <property type="project" value="UniProtKB-KW"/>
</dbReference>
<dbReference type="Gene3D" id="3.40.50.300">
    <property type="entry name" value="P-loop containing nucleotide triphosphate hydrolases"/>
    <property type="match status" value="2"/>
</dbReference>
<keyword evidence="8" id="KW-1278">Translocase</keyword>
<dbReference type="SUPFAM" id="SSF52540">
    <property type="entry name" value="P-loop containing nucleoside triphosphate hydrolases"/>
    <property type="match status" value="2"/>
</dbReference>
<evidence type="ECO:0000256" key="9">
    <source>
        <dbReference type="ARBA" id="ARBA00023136"/>
    </source>
</evidence>
<evidence type="ECO:0000256" key="6">
    <source>
        <dbReference type="ARBA" id="ARBA00022741"/>
    </source>
</evidence>
<dbReference type="CDD" id="cd03216">
    <property type="entry name" value="ABC_Carb_Monos_I"/>
    <property type="match status" value="1"/>
</dbReference>
<dbReference type="OrthoDB" id="9805029at2"/>
<dbReference type="InterPro" id="IPR017871">
    <property type="entry name" value="ABC_transporter-like_CS"/>
</dbReference>
<dbReference type="PROSITE" id="PS50893">
    <property type="entry name" value="ABC_TRANSPORTER_2"/>
    <property type="match status" value="2"/>
</dbReference>
<evidence type="ECO:0000256" key="4">
    <source>
        <dbReference type="ARBA" id="ARBA00022597"/>
    </source>
</evidence>
<dbReference type="AlphaFoldDB" id="A0A5C4XE37"/>
<feature type="domain" description="ABC transporter" evidence="10">
    <location>
        <begin position="15"/>
        <end position="258"/>
    </location>
</feature>
<keyword evidence="2" id="KW-0813">Transport</keyword>
<evidence type="ECO:0000256" key="2">
    <source>
        <dbReference type="ARBA" id="ARBA00022448"/>
    </source>
</evidence>
<dbReference type="GO" id="GO:0016887">
    <property type="term" value="F:ATP hydrolysis activity"/>
    <property type="evidence" value="ECO:0007669"/>
    <property type="project" value="InterPro"/>
</dbReference>
<dbReference type="Proteomes" id="UP000311605">
    <property type="component" value="Unassembled WGS sequence"/>
</dbReference>
<dbReference type="PANTHER" id="PTHR43790:SF1">
    <property type="entry name" value="XYLOSE IMPORT ATP-BINDING PROTEIN XYLG"/>
    <property type="match status" value="1"/>
</dbReference>
<dbReference type="Pfam" id="PF00005">
    <property type="entry name" value="ABC_tran"/>
    <property type="match status" value="2"/>
</dbReference>
<gene>
    <name evidence="11" type="ORF">FHP24_21210</name>
</gene>
<keyword evidence="12" id="KW-1185">Reference proteome</keyword>
<evidence type="ECO:0000256" key="1">
    <source>
        <dbReference type="ARBA" id="ARBA00005417"/>
    </source>
</evidence>
<proteinExistence type="inferred from homology"/>
<evidence type="ECO:0000256" key="8">
    <source>
        <dbReference type="ARBA" id="ARBA00022967"/>
    </source>
</evidence>
<evidence type="ECO:0000313" key="11">
    <source>
        <dbReference type="EMBL" id="TNM61777.1"/>
    </source>
</evidence>
<keyword evidence="7 11" id="KW-0067">ATP-binding</keyword>
<keyword evidence="4" id="KW-0762">Sugar transport</keyword>